<reference evidence="1 2" key="1">
    <citation type="submission" date="2018-08" db="EMBL/GenBank/DDBJ databases">
        <authorList>
            <person name="Laetsch R D."/>
            <person name="Stevens L."/>
            <person name="Kumar S."/>
            <person name="Blaxter L. M."/>
        </authorList>
    </citation>
    <scope>NUCLEOTIDE SEQUENCE [LARGE SCALE GENOMIC DNA]</scope>
</reference>
<evidence type="ECO:0000313" key="2">
    <source>
        <dbReference type="Proteomes" id="UP000277928"/>
    </source>
</evidence>
<name>A0A3P7JKP6_LITSI</name>
<sequence>MPSRIQHMHSIDNPETLAISQFYANYCNPILATSTTTTVEVRRELESEQSQLRLCKRNRSIFAKTLDSAIHHLSPPGVSHHFELHFTVPIVHRKKSATSNSSFPDRTQKMADRRRLVQGNEHAKRVTVIDRPGQDRVHYTGTRTRHRIVDVLKEFVSFLLWNKTNTNF</sequence>
<organism evidence="1 2">
    <name type="scientific">Litomosoides sigmodontis</name>
    <name type="common">Filarial nematode worm</name>
    <dbReference type="NCBI Taxonomy" id="42156"/>
    <lineage>
        <taxon>Eukaryota</taxon>
        <taxon>Metazoa</taxon>
        <taxon>Ecdysozoa</taxon>
        <taxon>Nematoda</taxon>
        <taxon>Chromadorea</taxon>
        <taxon>Rhabditida</taxon>
        <taxon>Spirurina</taxon>
        <taxon>Spiruromorpha</taxon>
        <taxon>Filarioidea</taxon>
        <taxon>Onchocercidae</taxon>
        <taxon>Litomosoides</taxon>
    </lineage>
</organism>
<dbReference type="Proteomes" id="UP000277928">
    <property type="component" value="Unassembled WGS sequence"/>
</dbReference>
<proteinExistence type="predicted"/>
<keyword evidence="2" id="KW-1185">Reference proteome</keyword>
<dbReference type="EMBL" id="UYRX01001548">
    <property type="protein sequence ID" value="VDM91584.1"/>
    <property type="molecule type" value="Genomic_DNA"/>
</dbReference>
<dbReference type="OrthoDB" id="5861720at2759"/>
<gene>
    <name evidence="1" type="ORF">NLS_LOCUS9384</name>
</gene>
<accession>A0A3P7JKP6</accession>
<evidence type="ECO:0000313" key="1">
    <source>
        <dbReference type="EMBL" id="VDM91584.1"/>
    </source>
</evidence>
<dbReference type="OMA" id="PGQDKVH"/>
<protein>
    <submittedName>
        <fullName evidence="1">Uncharacterized protein</fullName>
    </submittedName>
</protein>
<dbReference type="AlphaFoldDB" id="A0A3P7JKP6"/>